<feature type="transmembrane region" description="Helical" evidence="6">
    <location>
        <begin position="281"/>
        <end position="302"/>
    </location>
</feature>
<comment type="similarity">
    <text evidence="2">Belongs to the amino acid/polyamine transporter 2 family.</text>
</comment>
<evidence type="ECO:0000256" key="6">
    <source>
        <dbReference type="SAM" id="Phobius"/>
    </source>
</evidence>
<dbReference type="FunFam" id="1.20.1740.10:FF:000039">
    <property type="entry name" value="Neutral amino acid transporter (Eurofung)"/>
    <property type="match status" value="1"/>
</dbReference>
<feature type="transmembrane region" description="Helical" evidence="6">
    <location>
        <begin position="430"/>
        <end position="450"/>
    </location>
</feature>
<gene>
    <name evidence="8" type="ORF">D6C94_05097</name>
</gene>
<dbReference type="GO" id="GO:0016020">
    <property type="term" value="C:membrane"/>
    <property type="evidence" value="ECO:0007669"/>
    <property type="project" value="UniProtKB-SubCell"/>
</dbReference>
<name>A0AB38LXK3_AURPU</name>
<dbReference type="InterPro" id="IPR013057">
    <property type="entry name" value="AA_transpt_TM"/>
</dbReference>
<dbReference type="AlphaFoldDB" id="A0AB38LXK3"/>
<dbReference type="PANTHER" id="PTHR22950:SF697">
    <property type="entry name" value="AMINO ACID TRANSPORTER (EUROFUNG)"/>
    <property type="match status" value="1"/>
</dbReference>
<evidence type="ECO:0000313" key="9">
    <source>
        <dbReference type="Proteomes" id="UP000305064"/>
    </source>
</evidence>
<keyword evidence="4 6" id="KW-1133">Transmembrane helix</keyword>
<comment type="subcellular location">
    <subcellularLocation>
        <location evidence="1">Membrane</location>
        <topology evidence="1">Multi-pass membrane protein</topology>
    </subcellularLocation>
</comment>
<sequence>MSDITEPQNPKSFDAEKEAIGTLLDRPASIRAGKIEDLQDDDQFEVFKKGEGNVDFRTVGWIKAAVIFLKIIFATGVLAIPSAYASLGALPGALNVLGWCALNTYTGIILGDFRNRHAGCHSVADMAGVIGGPILREGTGVLFALAYIICAASGIIGSSAALNALSEHAICTMWFAFIITIVVAITASARKFETIGWFTWAGFFSVFIAVFIVVIGVTVVDRPAAAPKTGDFDLGYHIIGHPTFAGGITAALNIFSSSAGTSAMLPVISEMRNPKDYKKSLYLCMGFVTAAYLAFSLVVYAYCGQWIASPSLGSAGPLIKKIAYGIGLIGLIVTPCLYTHVAAKYCFVRILRNSQHLQRSTFVHFATWLGCTLVLSALALILAAAIPIFDYIIALAGSVCFAPLALMLPAALWMYDFAGYRTGTILQKGAFYAHALMFVLGIFMTVGGTYGTVASIVDAYAQGLSIGPRYLTVVQSLDDGSTALIAQVEADTAHSKWYAKVKQRMKIEYHPGESNTNDMTALQKALIPVQSAINDYFERPTQISVFTSLQELRMSGREALIKLNMLAPLKVEYMDFLSRPETALYYAYRLDTCETVGLPQDCDPDLIHAGAVWFDFDGTSLRIWLIEVDEGVMDTYGGSGDVNIHESASPKTSNVIHTQLMNLLDQYTAMEDFPGRHSHNYKPHRSDITIAMISGDPTPDSVDAVRQAISSVFPDKELQFQDSIAPSEIMAVGAARRARHITDNPDDFKVYPQYILMPPDYQYPPHDEL</sequence>
<proteinExistence type="inferred from homology"/>
<protein>
    <submittedName>
        <fullName evidence="8">Neutral amino acid permease</fullName>
    </submittedName>
</protein>
<feature type="transmembrane region" description="Helical" evidence="6">
    <location>
        <begin position="169"/>
        <end position="189"/>
    </location>
</feature>
<feature type="transmembrane region" description="Helical" evidence="6">
    <location>
        <begin position="67"/>
        <end position="87"/>
    </location>
</feature>
<evidence type="ECO:0000256" key="3">
    <source>
        <dbReference type="ARBA" id="ARBA00022692"/>
    </source>
</evidence>
<feature type="transmembrane region" description="Helical" evidence="6">
    <location>
        <begin position="362"/>
        <end position="386"/>
    </location>
</feature>
<evidence type="ECO:0000256" key="1">
    <source>
        <dbReference type="ARBA" id="ARBA00004141"/>
    </source>
</evidence>
<keyword evidence="5 6" id="KW-0472">Membrane</keyword>
<keyword evidence="3 6" id="KW-0812">Transmembrane</keyword>
<feature type="transmembrane region" description="Helical" evidence="6">
    <location>
        <begin position="195"/>
        <end position="220"/>
    </location>
</feature>
<feature type="transmembrane region" description="Helical" evidence="6">
    <location>
        <begin position="322"/>
        <end position="341"/>
    </location>
</feature>
<feature type="domain" description="Amino acid transporter transmembrane" evidence="7">
    <location>
        <begin position="58"/>
        <end position="452"/>
    </location>
</feature>
<evidence type="ECO:0000256" key="2">
    <source>
        <dbReference type="ARBA" id="ARBA00008066"/>
    </source>
</evidence>
<evidence type="ECO:0000313" key="8">
    <source>
        <dbReference type="EMBL" id="THY74285.1"/>
    </source>
</evidence>
<dbReference type="EMBL" id="QZBJ01000030">
    <property type="protein sequence ID" value="THY74285.1"/>
    <property type="molecule type" value="Genomic_DNA"/>
</dbReference>
<accession>A0AB38LXK3</accession>
<dbReference type="GO" id="GO:0015179">
    <property type="term" value="F:L-amino acid transmembrane transporter activity"/>
    <property type="evidence" value="ECO:0007669"/>
    <property type="project" value="TreeGrafter"/>
</dbReference>
<evidence type="ECO:0000259" key="7">
    <source>
        <dbReference type="Pfam" id="PF01490"/>
    </source>
</evidence>
<evidence type="ECO:0000256" key="5">
    <source>
        <dbReference type="ARBA" id="ARBA00023136"/>
    </source>
</evidence>
<organism evidence="8 9">
    <name type="scientific">Aureobasidium pullulans</name>
    <name type="common">Black yeast</name>
    <name type="synonym">Pullularia pullulans</name>
    <dbReference type="NCBI Taxonomy" id="5580"/>
    <lineage>
        <taxon>Eukaryota</taxon>
        <taxon>Fungi</taxon>
        <taxon>Dikarya</taxon>
        <taxon>Ascomycota</taxon>
        <taxon>Pezizomycotina</taxon>
        <taxon>Dothideomycetes</taxon>
        <taxon>Dothideomycetidae</taxon>
        <taxon>Dothideales</taxon>
        <taxon>Saccotheciaceae</taxon>
        <taxon>Aureobasidium</taxon>
    </lineage>
</organism>
<evidence type="ECO:0000256" key="4">
    <source>
        <dbReference type="ARBA" id="ARBA00022989"/>
    </source>
</evidence>
<comment type="caution">
    <text evidence="8">The sequence shown here is derived from an EMBL/GenBank/DDBJ whole genome shotgun (WGS) entry which is preliminary data.</text>
</comment>
<dbReference type="Proteomes" id="UP000305064">
    <property type="component" value="Unassembled WGS sequence"/>
</dbReference>
<reference evidence="8 9" key="1">
    <citation type="submission" date="2018-10" db="EMBL/GenBank/DDBJ databases">
        <title>Fifty Aureobasidium pullulans genomes reveal a recombining polyextremotolerant generalist.</title>
        <authorList>
            <person name="Gostincar C."/>
            <person name="Turk M."/>
            <person name="Zajc J."/>
            <person name="Gunde-Cimerman N."/>
        </authorList>
    </citation>
    <scope>NUCLEOTIDE SEQUENCE [LARGE SCALE GENOMIC DNA]</scope>
    <source>
        <strain evidence="8 9">EXF-4256</strain>
    </source>
</reference>
<dbReference type="Pfam" id="PF01490">
    <property type="entry name" value="Aa_trans"/>
    <property type="match status" value="1"/>
</dbReference>
<feature type="transmembrane region" description="Helical" evidence="6">
    <location>
        <begin position="392"/>
        <end position="418"/>
    </location>
</feature>
<feature type="transmembrane region" description="Helical" evidence="6">
    <location>
        <begin position="141"/>
        <end position="162"/>
    </location>
</feature>
<dbReference type="PANTHER" id="PTHR22950">
    <property type="entry name" value="AMINO ACID TRANSPORTER"/>
    <property type="match status" value="1"/>
</dbReference>